<evidence type="ECO:0000313" key="7">
    <source>
        <dbReference type="EMBL" id="KYO66930.1"/>
    </source>
</evidence>
<dbReference type="InterPro" id="IPR007016">
    <property type="entry name" value="O-antigen_ligase-rel_domated"/>
</dbReference>
<dbReference type="InterPro" id="IPR051533">
    <property type="entry name" value="WaaL-like"/>
</dbReference>
<evidence type="ECO:0000256" key="4">
    <source>
        <dbReference type="ARBA" id="ARBA00023136"/>
    </source>
</evidence>
<feature type="transmembrane region" description="Helical" evidence="5">
    <location>
        <begin position="31"/>
        <end position="49"/>
    </location>
</feature>
<dbReference type="Pfam" id="PF04932">
    <property type="entry name" value="Wzy_C"/>
    <property type="match status" value="1"/>
</dbReference>
<dbReference type="OrthoDB" id="1762823at2"/>
<feature type="transmembrane region" description="Helical" evidence="5">
    <location>
        <begin position="83"/>
        <end position="101"/>
    </location>
</feature>
<comment type="caution">
    <text evidence="7">The sequence shown here is derived from an EMBL/GenBank/DDBJ whole genome shotgun (WGS) entry which is preliminary data.</text>
</comment>
<dbReference type="EMBL" id="LOHZ01000023">
    <property type="protein sequence ID" value="KYO66930.1"/>
    <property type="molecule type" value="Genomic_DNA"/>
</dbReference>
<keyword evidence="2 5" id="KW-0812">Transmembrane</keyword>
<evidence type="ECO:0000313" key="8">
    <source>
        <dbReference type="Proteomes" id="UP000075737"/>
    </source>
</evidence>
<dbReference type="STRING" id="520767.ATZ99_07470"/>
<feature type="transmembrane region" description="Helical" evidence="5">
    <location>
        <begin position="157"/>
        <end position="175"/>
    </location>
</feature>
<dbReference type="GO" id="GO:0016020">
    <property type="term" value="C:membrane"/>
    <property type="evidence" value="ECO:0007669"/>
    <property type="project" value="UniProtKB-SubCell"/>
</dbReference>
<dbReference type="AlphaFoldDB" id="A0A162MQ96"/>
<evidence type="ECO:0000256" key="3">
    <source>
        <dbReference type="ARBA" id="ARBA00022989"/>
    </source>
</evidence>
<evidence type="ECO:0000256" key="1">
    <source>
        <dbReference type="ARBA" id="ARBA00004141"/>
    </source>
</evidence>
<feature type="transmembrane region" description="Helical" evidence="5">
    <location>
        <begin position="182"/>
        <end position="213"/>
    </location>
</feature>
<name>A0A162MQ96_9FIRM</name>
<feature type="transmembrane region" description="Helical" evidence="5">
    <location>
        <begin position="225"/>
        <end position="244"/>
    </location>
</feature>
<feature type="transmembrane region" description="Helical" evidence="5">
    <location>
        <begin position="361"/>
        <end position="387"/>
    </location>
</feature>
<feature type="transmembrane region" description="Helical" evidence="5">
    <location>
        <begin position="113"/>
        <end position="137"/>
    </location>
</feature>
<comment type="subcellular location">
    <subcellularLocation>
        <location evidence="1">Membrane</location>
        <topology evidence="1">Multi-pass membrane protein</topology>
    </subcellularLocation>
</comment>
<accession>A0A162MQ96</accession>
<protein>
    <recommendedName>
        <fullName evidence="6">O-antigen ligase-related domain-containing protein</fullName>
    </recommendedName>
</protein>
<evidence type="ECO:0000259" key="6">
    <source>
        <dbReference type="Pfam" id="PF04932"/>
    </source>
</evidence>
<gene>
    <name evidence="7" type="ORF">ATZ99_07470</name>
</gene>
<evidence type="ECO:0000256" key="5">
    <source>
        <dbReference type="SAM" id="Phobius"/>
    </source>
</evidence>
<proteinExistence type="predicted"/>
<keyword evidence="3 5" id="KW-1133">Transmembrane helix</keyword>
<dbReference type="RefSeq" id="WP_068747905.1">
    <property type="nucleotide sequence ID" value="NZ_LOHZ01000023.1"/>
</dbReference>
<feature type="transmembrane region" description="Helical" evidence="5">
    <location>
        <begin position="326"/>
        <end position="349"/>
    </location>
</feature>
<dbReference type="Proteomes" id="UP000075737">
    <property type="component" value="Unassembled WGS sequence"/>
</dbReference>
<dbReference type="PANTHER" id="PTHR37422:SF13">
    <property type="entry name" value="LIPOPOLYSACCHARIDE BIOSYNTHESIS PROTEIN PA4999-RELATED"/>
    <property type="match status" value="1"/>
</dbReference>
<dbReference type="PANTHER" id="PTHR37422">
    <property type="entry name" value="TEICHURONIC ACID BIOSYNTHESIS PROTEIN TUAE"/>
    <property type="match status" value="1"/>
</dbReference>
<organism evidence="7 8">
    <name type="scientific">Thermovenabulum gondwanense</name>
    <dbReference type="NCBI Taxonomy" id="520767"/>
    <lineage>
        <taxon>Bacteria</taxon>
        <taxon>Bacillati</taxon>
        <taxon>Bacillota</taxon>
        <taxon>Clostridia</taxon>
        <taxon>Thermosediminibacterales</taxon>
        <taxon>Thermosediminibacteraceae</taxon>
        <taxon>Thermovenabulum</taxon>
    </lineage>
</organism>
<evidence type="ECO:0000256" key="2">
    <source>
        <dbReference type="ARBA" id="ARBA00022692"/>
    </source>
</evidence>
<feature type="domain" description="O-antigen ligase-related" evidence="6">
    <location>
        <begin position="186"/>
        <end position="342"/>
    </location>
</feature>
<keyword evidence="8" id="KW-1185">Reference proteome</keyword>
<keyword evidence="4 5" id="KW-0472">Membrane</keyword>
<reference evidence="7 8" key="1">
    <citation type="submission" date="2015-12" db="EMBL/GenBank/DDBJ databases">
        <title>Draft genome of Thermovenabulum gondwanense isolated from a red thermophilic microbial mat colonisisng an outflow channel of a bore well.</title>
        <authorList>
            <person name="Patel B.K."/>
        </authorList>
    </citation>
    <scope>NUCLEOTIDE SEQUENCE [LARGE SCALE GENOMIC DNA]</scope>
    <source>
        <strain evidence="7 8">R270</strain>
    </source>
</reference>
<sequence>MNIISEFYLKKLILLNTFSLAFVFFEPSLFEYTFLIIFLLLIFDKYNFYKFYEMVKKNKNFIIFILLYNLNFLLNLRNSDFRFLLITNFMFLVYIIYTYFSNYLNCKKAILEYFNISALCNAFLALLIYVLLMFSYINNNSLLTFGGRIKLFFKDPNVFASYMLISFFLCIEKSLKYKLKKYFYFTIIIFITIFITFSRATFLSLIFGLIMVFFNSHYKNKKDIIKYYLIFFIIIIFISIATNWGNNYILKCNVGRLIPFLKPNENNTLLQTYDSYGRFYSWRAGLILLKNNYLLGYGPGSYEKLSVDIQKKINTKIITPSAHNTFLRILVENGLILFLVFLFLIYIHIKNSYYRGEINYIIIISLLINMLFIDGLHFRHFWILLALTEKNYSKDIKF</sequence>